<dbReference type="CDD" id="cd07153">
    <property type="entry name" value="Fur_like"/>
    <property type="match status" value="1"/>
</dbReference>
<dbReference type="GO" id="GO:1900376">
    <property type="term" value="P:regulation of secondary metabolite biosynthetic process"/>
    <property type="evidence" value="ECO:0007669"/>
    <property type="project" value="TreeGrafter"/>
</dbReference>
<keyword evidence="4" id="KW-0678">Repressor</keyword>
<keyword evidence="8" id="KW-0805">Transcription regulation</keyword>
<evidence type="ECO:0000256" key="6">
    <source>
        <dbReference type="ARBA" id="ARBA00022833"/>
    </source>
</evidence>
<keyword evidence="10" id="KW-0804">Transcription</keyword>
<evidence type="ECO:0000256" key="8">
    <source>
        <dbReference type="ARBA" id="ARBA00023015"/>
    </source>
</evidence>
<dbReference type="EMBL" id="JAGDYM010000005">
    <property type="protein sequence ID" value="MBO1901469.1"/>
    <property type="molecule type" value="Genomic_DNA"/>
</dbReference>
<keyword evidence="6 11" id="KW-0862">Zinc</keyword>
<comment type="cofactor">
    <cofactor evidence="11">
        <name>Zn(2+)</name>
        <dbReference type="ChEBI" id="CHEBI:29105"/>
    </cofactor>
    <text evidence="11">Binds 1 zinc ion per subunit.</text>
</comment>
<evidence type="ECO:0000313" key="12">
    <source>
        <dbReference type="EMBL" id="MBO1901469.1"/>
    </source>
</evidence>
<dbReference type="Gene3D" id="1.10.10.10">
    <property type="entry name" value="Winged helix-like DNA-binding domain superfamily/Winged helix DNA-binding domain"/>
    <property type="match status" value="1"/>
</dbReference>
<dbReference type="GO" id="GO:0045892">
    <property type="term" value="P:negative regulation of DNA-templated transcription"/>
    <property type="evidence" value="ECO:0007669"/>
    <property type="project" value="TreeGrafter"/>
</dbReference>
<evidence type="ECO:0000256" key="7">
    <source>
        <dbReference type="ARBA" id="ARBA00023004"/>
    </source>
</evidence>
<dbReference type="GO" id="GO:0008270">
    <property type="term" value="F:zinc ion binding"/>
    <property type="evidence" value="ECO:0007669"/>
    <property type="project" value="TreeGrafter"/>
</dbReference>
<evidence type="ECO:0000256" key="3">
    <source>
        <dbReference type="ARBA" id="ARBA00022490"/>
    </source>
</evidence>
<evidence type="ECO:0000313" key="13">
    <source>
        <dbReference type="Proteomes" id="UP000664382"/>
    </source>
</evidence>
<dbReference type="InterPro" id="IPR043135">
    <property type="entry name" value="Fur_C"/>
</dbReference>
<dbReference type="InterPro" id="IPR036388">
    <property type="entry name" value="WH-like_DNA-bd_sf"/>
</dbReference>
<comment type="caution">
    <text evidence="12">The sequence shown here is derived from an EMBL/GenBank/DDBJ whole genome shotgun (WGS) entry which is preliminary data.</text>
</comment>
<dbReference type="GO" id="GO:0003700">
    <property type="term" value="F:DNA-binding transcription factor activity"/>
    <property type="evidence" value="ECO:0007669"/>
    <property type="project" value="InterPro"/>
</dbReference>
<reference evidence="12" key="1">
    <citation type="submission" date="2021-03" db="EMBL/GenBank/DDBJ databases">
        <title>Leucobacter chromiisoli sp. nov., isolated from chromium-containing soil of chemical plant.</title>
        <authorList>
            <person name="Xu Z."/>
        </authorList>
    </citation>
    <scope>NUCLEOTIDE SEQUENCE</scope>
    <source>
        <strain evidence="12">S27</strain>
    </source>
</reference>
<comment type="similarity">
    <text evidence="2">Belongs to the Fur family.</text>
</comment>
<organism evidence="12 13">
    <name type="scientific">Leucobacter weissii</name>
    <dbReference type="NCBI Taxonomy" id="1983706"/>
    <lineage>
        <taxon>Bacteria</taxon>
        <taxon>Bacillati</taxon>
        <taxon>Actinomycetota</taxon>
        <taxon>Actinomycetes</taxon>
        <taxon>Micrococcales</taxon>
        <taxon>Microbacteriaceae</taxon>
        <taxon>Leucobacter</taxon>
    </lineage>
</organism>
<feature type="binding site" evidence="11">
    <location>
        <position position="142"/>
    </location>
    <ligand>
        <name>Zn(2+)</name>
        <dbReference type="ChEBI" id="CHEBI:29105"/>
    </ligand>
</feature>
<accession>A0A939MIC8</accession>
<dbReference type="InterPro" id="IPR002481">
    <property type="entry name" value="FUR"/>
</dbReference>
<dbReference type="Proteomes" id="UP000664382">
    <property type="component" value="Unassembled WGS sequence"/>
</dbReference>
<evidence type="ECO:0000256" key="2">
    <source>
        <dbReference type="ARBA" id="ARBA00007957"/>
    </source>
</evidence>
<feature type="binding site" evidence="11">
    <location>
        <position position="102"/>
    </location>
    <ligand>
        <name>Zn(2+)</name>
        <dbReference type="ChEBI" id="CHEBI:29105"/>
    </ligand>
</feature>
<evidence type="ECO:0000256" key="10">
    <source>
        <dbReference type="ARBA" id="ARBA00023163"/>
    </source>
</evidence>
<feature type="binding site" evidence="11">
    <location>
        <position position="99"/>
    </location>
    <ligand>
        <name>Zn(2+)</name>
        <dbReference type="ChEBI" id="CHEBI:29105"/>
    </ligand>
</feature>
<proteinExistence type="inferred from homology"/>
<evidence type="ECO:0000256" key="1">
    <source>
        <dbReference type="ARBA" id="ARBA00004496"/>
    </source>
</evidence>
<sequence length="165" mass="17479">MRETETSSQPWADELRTHGLRVTAGRIAALGHIEAHPHCSAAEIHSALVGGLPSLSQQSVHNIVGDLTECGILRRIDLPDAGSALYETRTRDNHHHVQCVSCHRVEDVDCAVGAAPCLNPDHSHGMRILEASVTFRGICADCEAAEAAGASREAASAAEPSAHRA</sequence>
<evidence type="ECO:0000256" key="5">
    <source>
        <dbReference type="ARBA" id="ARBA00022723"/>
    </source>
</evidence>
<feature type="binding site" evidence="11">
    <location>
        <position position="139"/>
    </location>
    <ligand>
        <name>Zn(2+)</name>
        <dbReference type="ChEBI" id="CHEBI:29105"/>
    </ligand>
</feature>
<dbReference type="SUPFAM" id="SSF46785">
    <property type="entry name" value="Winged helix' DNA-binding domain"/>
    <property type="match status" value="1"/>
</dbReference>
<evidence type="ECO:0000256" key="11">
    <source>
        <dbReference type="PIRSR" id="PIRSR602481-1"/>
    </source>
</evidence>
<evidence type="ECO:0000256" key="4">
    <source>
        <dbReference type="ARBA" id="ARBA00022491"/>
    </source>
</evidence>
<keyword evidence="5 11" id="KW-0479">Metal-binding</keyword>
<dbReference type="GO" id="GO:0000976">
    <property type="term" value="F:transcription cis-regulatory region binding"/>
    <property type="evidence" value="ECO:0007669"/>
    <property type="project" value="TreeGrafter"/>
</dbReference>
<keyword evidence="3" id="KW-0963">Cytoplasm</keyword>
<dbReference type="GO" id="GO:0005737">
    <property type="term" value="C:cytoplasm"/>
    <property type="evidence" value="ECO:0007669"/>
    <property type="project" value="UniProtKB-SubCell"/>
</dbReference>
<gene>
    <name evidence="12" type="ORF">J4H92_05845</name>
</gene>
<name>A0A939MIC8_9MICO</name>
<dbReference type="InterPro" id="IPR036390">
    <property type="entry name" value="WH_DNA-bd_sf"/>
</dbReference>
<dbReference type="AlphaFoldDB" id="A0A939MIC8"/>
<comment type="subcellular location">
    <subcellularLocation>
        <location evidence="1">Cytoplasm</location>
    </subcellularLocation>
</comment>
<keyword evidence="9" id="KW-0238">DNA-binding</keyword>
<keyword evidence="7" id="KW-0408">Iron</keyword>
<dbReference type="PANTHER" id="PTHR33202:SF18">
    <property type="entry name" value="TRANSCRIPTIONAL REGULATOR FURA"/>
    <property type="match status" value="1"/>
</dbReference>
<dbReference type="Pfam" id="PF01475">
    <property type="entry name" value="FUR"/>
    <property type="match status" value="1"/>
</dbReference>
<protein>
    <submittedName>
        <fullName evidence="12">Transcriptional repressor</fullName>
    </submittedName>
</protein>
<dbReference type="Gene3D" id="3.30.1490.190">
    <property type="match status" value="1"/>
</dbReference>
<keyword evidence="13" id="KW-1185">Reference proteome</keyword>
<dbReference type="PANTHER" id="PTHR33202">
    <property type="entry name" value="ZINC UPTAKE REGULATION PROTEIN"/>
    <property type="match status" value="1"/>
</dbReference>
<dbReference type="RefSeq" id="WP_208097075.1">
    <property type="nucleotide sequence ID" value="NZ_JAGDYM010000005.1"/>
</dbReference>
<evidence type="ECO:0000256" key="9">
    <source>
        <dbReference type="ARBA" id="ARBA00023125"/>
    </source>
</evidence>